<dbReference type="InterPro" id="IPR032710">
    <property type="entry name" value="NTF2-like_dom_sf"/>
</dbReference>
<sequence length="158" mass="19087">MHAPELRPPLPPFDLDSAILKVRLAEDGWNSRDPERVAQAYTEDSQWRNRAEFPRGRAQIIEFLSRKWRREHEYRLIKELWAHDRERIAVRFAYEWRDEAGQWFRSYGNENWEFAADGLMQRRYACINDLAIREDERLFHWPLGRRPEDHPGLSELGL</sequence>
<dbReference type="PANTHER" id="PTHR31757">
    <property type="entry name" value="SLL0781 PROTEIN"/>
    <property type="match status" value="1"/>
</dbReference>
<protein>
    <submittedName>
        <fullName evidence="1">Nuclear transport factor 2 family protein</fullName>
    </submittedName>
</protein>
<evidence type="ECO:0000313" key="2">
    <source>
        <dbReference type="Proteomes" id="UP001515641"/>
    </source>
</evidence>
<dbReference type="Gene3D" id="3.10.450.50">
    <property type="match status" value="1"/>
</dbReference>
<name>A0ABX0L3K9_9NEIS</name>
<accession>A0ABX0L3K9</accession>
<evidence type="ECO:0000313" key="1">
    <source>
        <dbReference type="EMBL" id="NHR04116.1"/>
    </source>
</evidence>
<reference evidence="1 2" key="1">
    <citation type="submission" date="2020-03" db="EMBL/GenBank/DDBJ databases">
        <title>Draft genome sequence of environmentally isolated cultures.</title>
        <authorList>
            <person name="Wilson H.S."/>
            <person name="De Leon M.E."/>
        </authorList>
    </citation>
    <scope>NUCLEOTIDE SEQUENCE [LARGE SCALE GENOMIC DNA]</scope>
    <source>
        <strain evidence="1 2">HSC-31F16</strain>
    </source>
</reference>
<dbReference type="RefSeq" id="WP_166450664.1">
    <property type="nucleotide sequence ID" value="NZ_JAAOMA010000002.1"/>
</dbReference>
<keyword evidence="2" id="KW-1185">Reference proteome</keyword>
<dbReference type="Proteomes" id="UP001515641">
    <property type="component" value="Unassembled WGS sequence"/>
</dbReference>
<proteinExistence type="predicted"/>
<dbReference type="PANTHER" id="PTHR31757:SF0">
    <property type="entry name" value="SLL0781 PROTEIN"/>
    <property type="match status" value="1"/>
</dbReference>
<gene>
    <name evidence="1" type="ORF">HA052_02795</name>
</gene>
<dbReference type="Pfam" id="PF07080">
    <property type="entry name" value="DUF1348"/>
    <property type="match status" value="1"/>
</dbReference>
<dbReference type="SUPFAM" id="SSF54427">
    <property type="entry name" value="NTF2-like"/>
    <property type="match status" value="1"/>
</dbReference>
<organism evidence="1 2">
    <name type="scientific">Chromobacterium fluminis</name>
    <dbReference type="NCBI Taxonomy" id="3044269"/>
    <lineage>
        <taxon>Bacteria</taxon>
        <taxon>Pseudomonadati</taxon>
        <taxon>Pseudomonadota</taxon>
        <taxon>Betaproteobacteria</taxon>
        <taxon>Neisseriales</taxon>
        <taxon>Chromobacteriaceae</taxon>
        <taxon>Chromobacterium</taxon>
    </lineage>
</organism>
<dbReference type="EMBL" id="JAAOMA010000002">
    <property type="protein sequence ID" value="NHR04116.1"/>
    <property type="molecule type" value="Genomic_DNA"/>
</dbReference>
<dbReference type="InterPro" id="IPR009783">
    <property type="entry name" value="DUF1348"/>
</dbReference>
<comment type="caution">
    <text evidence="1">The sequence shown here is derived from an EMBL/GenBank/DDBJ whole genome shotgun (WGS) entry which is preliminary data.</text>
</comment>